<keyword evidence="3" id="KW-1185">Reference proteome</keyword>
<reference evidence="3" key="1">
    <citation type="journal article" date="2019" name="Int. J. Syst. Evol. Microbiol.">
        <title>The Global Catalogue of Microorganisms (GCM) 10K type strain sequencing project: providing services to taxonomists for standard genome sequencing and annotation.</title>
        <authorList>
            <consortium name="The Broad Institute Genomics Platform"/>
            <consortium name="The Broad Institute Genome Sequencing Center for Infectious Disease"/>
            <person name="Wu L."/>
            <person name="Ma J."/>
        </authorList>
    </citation>
    <scope>NUCLEOTIDE SEQUENCE [LARGE SCALE GENOMIC DNA]</scope>
    <source>
        <strain evidence="3">CGMCC 4.7152</strain>
    </source>
</reference>
<organism evidence="2 3">
    <name type="scientific">Dactylosporangium cerinum</name>
    <dbReference type="NCBI Taxonomy" id="1434730"/>
    <lineage>
        <taxon>Bacteria</taxon>
        <taxon>Bacillati</taxon>
        <taxon>Actinomycetota</taxon>
        <taxon>Actinomycetes</taxon>
        <taxon>Micromonosporales</taxon>
        <taxon>Micromonosporaceae</taxon>
        <taxon>Dactylosporangium</taxon>
    </lineage>
</organism>
<gene>
    <name evidence="2" type="ORF">ACFPIJ_16205</name>
</gene>
<dbReference type="RefSeq" id="WP_380115790.1">
    <property type="nucleotide sequence ID" value="NZ_JBHSIU010000018.1"/>
</dbReference>
<feature type="chain" id="PRO_5046085360" evidence="1">
    <location>
        <begin position="23"/>
        <end position="91"/>
    </location>
</feature>
<keyword evidence="1" id="KW-0732">Signal</keyword>
<evidence type="ECO:0000256" key="1">
    <source>
        <dbReference type="SAM" id="SignalP"/>
    </source>
</evidence>
<sequence>MSPPRTITAAAVTAATSAAVTAASVRPSVAAATPAGGSVHTLAAGVSSARSAPPGRPWRQDAQVLYRESNVRITVKTPQLSLAGSEGWNPL</sequence>
<accession>A0ABV9VVD9</accession>
<proteinExistence type="predicted"/>
<protein>
    <submittedName>
        <fullName evidence="2">Uncharacterized protein</fullName>
    </submittedName>
</protein>
<comment type="caution">
    <text evidence="2">The sequence shown here is derived from an EMBL/GenBank/DDBJ whole genome shotgun (WGS) entry which is preliminary data.</text>
</comment>
<evidence type="ECO:0000313" key="2">
    <source>
        <dbReference type="EMBL" id="MFC4999378.1"/>
    </source>
</evidence>
<name>A0ABV9VVD9_9ACTN</name>
<dbReference type="EMBL" id="JBHSIU010000018">
    <property type="protein sequence ID" value="MFC4999378.1"/>
    <property type="molecule type" value="Genomic_DNA"/>
</dbReference>
<feature type="signal peptide" evidence="1">
    <location>
        <begin position="1"/>
        <end position="22"/>
    </location>
</feature>
<dbReference type="Proteomes" id="UP001595912">
    <property type="component" value="Unassembled WGS sequence"/>
</dbReference>
<evidence type="ECO:0000313" key="3">
    <source>
        <dbReference type="Proteomes" id="UP001595912"/>
    </source>
</evidence>